<evidence type="ECO:0000313" key="1">
    <source>
        <dbReference type="EMBL" id="MDC3988857.1"/>
    </source>
</evidence>
<dbReference type="Proteomes" id="UP001151081">
    <property type="component" value="Unassembled WGS sequence"/>
</dbReference>
<dbReference type="RefSeq" id="WP_272428087.1">
    <property type="nucleotide sequence ID" value="NZ_JAGTJJ010000085.1"/>
</dbReference>
<gene>
    <name evidence="1" type="ORF">KEG57_50795</name>
</gene>
<evidence type="ECO:0000313" key="2">
    <source>
        <dbReference type="Proteomes" id="UP001151081"/>
    </source>
</evidence>
<proteinExistence type="predicted"/>
<evidence type="ECO:0008006" key="3">
    <source>
        <dbReference type="Google" id="ProtNLM"/>
    </source>
</evidence>
<dbReference type="AlphaFoldDB" id="A0A9X3XET9"/>
<protein>
    <recommendedName>
        <fullName evidence="3">STAS/SEC14 domain-containing protein</fullName>
    </recommendedName>
</protein>
<accession>A0A9X3XET9</accession>
<reference evidence="1 2" key="1">
    <citation type="submission" date="2021-04" db="EMBL/GenBank/DDBJ databases">
        <title>Genome analysis of Polyangium sp.</title>
        <authorList>
            <person name="Li Y."/>
            <person name="Wang J."/>
        </authorList>
    </citation>
    <scope>NUCLEOTIDE SEQUENCE [LARGE SCALE GENOMIC DNA]</scope>
    <source>
        <strain evidence="1 2">SDU14</strain>
    </source>
</reference>
<comment type="caution">
    <text evidence="1">The sequence shown here is derived from an EMBL/GenBank/DDBJ whole genome shotgun (WGS) entry which is preliminary data.</text>
</comment>
<sequence length="148" mass="16506">MADVERARILEIGPLRAHFEPPDLVCVRWDGAPTLEAFDALYTQAERWMPDGRRYFVIADTARFETPAARVRKVVAMDPRTRRIAGVALLGASFQMRVVMGLFLKALALFNGEHSFQATFGADDGEARAWVEAARAREARRSKAGPES</sequence>
<organism evidence="1 2">
    <name type="scientific">Polyangium jinanense</name>
    <dbReference type="NCBI Taxonomy" id="2829994"/>
    <lineage>
        <taxon>Bacteria</taxon>
        <taxon>Pseudomonadati</taxon>
        <taxon>Myxococcota</taxon>
        <taxon>Polyangia</taxon>
        <taxon>Polyangiales</taxon>
        <taxon>Polyangiaceae</taxon>
        <taxon>Polyangium</taxon>
    </lineage>
</organism>
<keyword evidence="2" id="KW-1185">Reference proteome</keyword>
<dbReference type="EMBL" id="JAGTJJ010000085">
    <property type="protein sequence ID" value="MDC3988857.1"/>
    <property type="molecule type" value="Genomic_DNA"/>
</dbReference>
<name>A0A9X3XET9_9BACT</name>